<dbReference type="Proteomes" id="UP001146120">
    <property type="component" value="Unassembled WGS sequence"/>
</dbReference>
<dbReference type="PROSITE" id="PS50088">
    <property type="entry name" value="ANK_REPEAT"/>
    <property type="match status" value="2"/>
</dbReference>
<reference evidence="4" key="1">
    <citation type="submission" date="2022-11" db="EMBL/GenBank/DDBJ databases">
        <authorList>
            <person name="Morgan W.R."/>
            <person name="Tartar A."/>
        </authorList>
    </citation>
    <scope>NUCLEOTIDE SEQUENCE</scope>
    <source>
        <strain evidence="4">ARSEF 373</strain>
    </source>
</reference>
<dbReference type="InterPro" id="IPR036770">
    <property type="entry name" value="Ankyrin_rpt-contain_sf"/>
</dbReference>
<dbReference type="AlphaFoldDB" id="A0AAV2YSP9"/>
<reference evidence="4" key="2">
    <citation type="journal article" date="2023" name="Microbiol Resour">
        <title>Decontamination and Annotation of the Draft Genome Sequence of the Oomycete Lagenidium giganteum ARSEF 373.</title>
        <authorList>
            <person name="Morgan W.R."/>
            <person name="Tartar A."/>
        </authorList>
    </citation>
    <scope>NUCLEOTIDE SEQUENCE</scope>
    <source>
        <strain evidence="4">ARSEF 373</strain>
    </source>
</reference>
<dbReference type="InterPro" id="IPR002110">
    <property type="entry name" value="Ankyrin_rpt"/>
</dbReference>
<proteinExistence type="predicted"/>
<accession>A0AAV2YSP9</accession>
<keyword evidence="1" id="KW-0677">Repeat</keyword>
<name>A0AAV2YSP9_9STRA</name>
<sequence>YSWKEAAVALEPADAFVYAASRNQLQVLERWISKKHDVNARDSEGNLALCAAAQSQSVPALELLLAHGALVDNQQSNVRMTAMGLLDPRLGQSAMHVACTWGRMQVVELLLAHGTSIHLRDSDVPNVSYWCCHRAADSCTYFLGQTPLHGACKNNHADVVEVLIRCGVDLFIADDCGMTPLDYARAWQRPQIVQMLEGRATVEMLQHKMTPTAPVVVYQREGFRDASVERVDVLLDVLDLPLDMPLLLREVLVEMLC</sequence>
<dbReference type="PROSITE" id="PS50297">
    <property type="entry name" value="ANK_REP_REGION"/>
    <property type="match status" value="2"/>
</dbReference>
<dbReference type="EMBL" id="DAKRPA010000196">
    <property type="protein sequence ID" value="DAZ95654.1"/>
    <property type="molecule type" value="Genomic_DNA"/>
</dbReference>
<feature type="repeat" description="ANK" evidence="3">
    <location>
        <begin position="143"/>
        <end position="175"/>
    </location>
</feature>
<evidence type="ECO:0000256" key="2">
    <source>
        <dbReference type="ARBA" id="ARBA00023043"/>
    </source>
</evidence>
<dbReference type="Pfam" id="PF12796">
    <property type="entry name" value="Ank_2"/>
    <property type="match status" value="2"/>
</dbReference>
<evidence type="ECO:0000313" key="4">
    <source>
        <dbReference type="EMBL" id="DAZ95654.1"/>
    </source>
</evidence>
<evidence type="ECO:0000313" key="5">
    <source>
        <dbReference type="Proteomes" id="UP001146120"/>
    </source>
</evidence>
<evidence type="ECO:0000256" key="1">
    <source>
        <dbReference type="ARBA" id="ARBA00022737"/>
    </source>
</evidence>
<dbReference type="PANTHER" id="PTHR24180">
    <property type="entry name" value="CYCLIN-DEPENDENT KINASE INHIBITOR 2C-RELATED"/>
    <property type="match status" value="1"/>
</dbReference>
<dbReference type="InterPro" id="IPR051637">
    <property type="entry name" value="Ank_repeat_dom-contain_49"/>
</dbReference>
<feature type="non-terminal residue" evidence="4">
    <location>
        <position position="1"/>
    </location>
</feature>
<keyword evidence="5" id="KW-1185">Reference proteome</keyword>
<dbReference type="SUPFAM" id="SSF48403">
    <property type="entry name" value="Ankyrin repeat"/>
    <property type="match status" value="1"/>
</dbReference>
<comment type="caution">
    <text evidence="4">The sequence shown here is derived from an EMBL/GenBank/DDBJ whole genome shotgun (WGS) entry which is preliminary data.</text>
</comment>
<dbReference type="SMART" id="SM00248">
    <property type="entry name" value="ANK"/>
    <property type="match status" value="5"/>
</dbReference>
<keyword evidence="2 3" id="KW-0040">ANK repeat</keyword>
<evidence type="ECO:0000256" key="3">
    <source>
        <dbReference type="PROSITE-ProRule" id="PRU00023"/>
    </source>
</evidence>
<protein>
    <recommendedName>
        <fullName evidence="6">ANK_REP_REGION domain-containing protein</fullName>
    </recommendedName>
</protein>
<organism evidence="4 5">
    <name type="scientific">Lagenidium giganteum</name>
    <dbReference type="NCBI Taxonomy" id="4803"/>
    <lineage>
        <taxon>Eukaryota</taxon>
        <taxon>Sar</taxon>
        <taxon>Stramenopiles</taxon>
        <taxon>Oomycota</taxon>
        <taxon>Peronosporomycetes</taxon>
        <taxon>Pythiales</taxon>
        <taxon>Pythiaceae</taxon>
    </lineage>
</organism>
<dbReference type="Gene3D" id="1.25.40.20">
    <property type="entry name" value="Ankyrin repeat-containing domain"/>
    <property type="match status" value="2"/>
</dbReference>
<feature type="repeat" description="ANK" evidence="3">
    <location>
        <begin position="90"/>
        <end position="122"/>
    </location>
</feature>
<gene>
    <name evidence="4" type="ORF">N0F65_002283</name>
</gene>
<evidence type="ECO:0008006" key="6">
    <source>
        <dbReference type="Google" id="ProtNLM"/>
    </source>
</evidence>
<dbReference type="PANTHER" id="PTHR24180:SF45">
    <property type="entry name" value="POLY [ADP-RIBOSE] POLYMERASE TANKYRASE"/>
    <property type="match status" value="1"/>
</dbReference>